<dbReference type="EMBL" id="NRRL01000034">
    <property type="protein sequence ID" value="MBK1668971.1"/>
    <property type="molecule type" value="Genomic_DNA"/>
</dbReference>
<keyword evidence="2" id="KW-1185">Reference proteome</keyword>
<dbReference type="Proteomes" id="UP001296873">
    <property type="component" value="Unassembled WGS sequence"/>
</dbReference>
<evidence type="ECO:0000313" key="1">
    <source>
        <dbReference type="EMBL" id="MBK1668971.1"/>
    </source>
</evidence>
<proteinExistence type="predicted"/>
<reference evidence="1 2" key="1">
    <citation type="journal article" date="2020" name="Microorganisms">
        <title>Osmotic Adaptation and Compatible Solute Biosynthesis of Phototrophic Bacteria as Revealed from Genome Analyses.</title>
        <authorList>
            <person name="Imhoff J.F."/>
            <person name="Rahn T."/>
            <person name="Kunzel S."/>
            <person name="Keller A."/>
            <person name="Neulinger S.C."/>
        </authorList>
    </citation>
    <scope>NUCLEOTIDE SEQUENCE [LARGE SCALE GENOMIC DNA]</scope>
    <source>
        <strain evidence="1 2">DSM 9895</strain>
    </source>
</reference>
<accession>A0ABS1DES2</accession>
<dbReference type="RefSeq" id="WP_200341296.1">
    <property type="nucleotide sequence ID" value="NZ_NRRL01000034.1"/>
</dbReference>
<sequence length="75" mass="7944">MKTIDGWQLLAVMLCAVLLGLAAGKSATGQQSVNLDSQQIDDPEMARCILKHHNVGSDAMTRYVVGACRTVVGAD</sequence>
<gene>
    <name evidence="1" type="ORF">CKO28_13110</name>
</gene>
<organism evidence="1 2">
    <name type="scientific">Rhodovibrio sodomensis</name>
    <dbReference type="NCBI Taxonomy" id="1088"/>
    <lineage>
        <taxon>Bacteria</taxon>
        <taxon>Pseudomonadati</taxon>
        <taxon>Pseudomonadota</taxon>
        <taxon>Alphaproteobacteria</taxon>
        <taxon>Rhodospirillales</taxon>
        <taxon>Rhodovibrionaceae</taxon>
        <taxon>Rhodovibrio</taxon>
    </lineage>
</organism>
<evidence type="ECO:0000313" key="2">
    <source>
        <dbReference type="Proteomes" id="UP001296873"/>
    </source>
</evidence>
<protein>
    <submittedName>
        <fullName evidence="1">Uncharacterized protein</fullName>
    </submittedName>
</protein>
<comment type="caution">
    <text evidence="1">The sequence shown here is derived from an EMBL/GenBank/DDBJ whole genome shotgun (WGS) entry which is preliminary data.</text>
</comment>
<name>A0ABS1DES2_9PROT</name>